<evidence type="ECO:0000313" key="1">
    <source>
        <dbReference type="EMBL" id="KHN83805.1"/>
    </source>
</evidence>
<comment type="caution">
    <text evidence="1">The sequence shown here is derived from an EMBL/GenBank/DDBJ whole genome shotgun (WGS) entry which is preliminary data.</text>
</comment>
<dbReference type="Proteomes" id="UP000031036">
    <property type="component" value="Unassembled WGS sequence"/>
</dbReference>
<proteinExistence type="predicted"/>
<reference evidence="1 2" key="1">
    <citation type="submission" date="2014-11" db="EMBL/GenBank/DDBJ databases">
        <title>Genetic blueprint of the zoonotic pathogen Toxocara canis.</title>
        <authorList>
            <person name="Zhu X.-Q."/>
            <person name="Korhonen P.K."/>
            <person name="Cai H."/>
            <person name="Young N.D."/>
            <person name="Nejsum P."/>
            <person name="von Samson-Himmelstjerna G."/>
            <person name="Boag P.R."/>
            <person name="Tan P."/>
            <person name="Li Q."/>
            <person name="Min J."/>
            <person name="Yang Y."/>
            <person name="Wang X."/>
            <person name="Fang X."/>
            <person name="Hall R.S."/>
            <person name="Hofmann A."/>
            <person name="Sternberg P.W."/>
            <person name="Jex A.R."/>
            <person name="Gasser R.B."/>
        </authorList>
    </citation>
    <scope>NUCLEOTIDE SEQUENCE [LARGE SCALE GENOMIC DNA]</scope>
    <source>
        <strain evidence="1">PN_DK_2014</strain>
    </source>
</reference>
<gene>
    <name evidence="1" type="ORF">Tcan_00890</name>
</gene>
<evidence type="ECO:0000313" key="2">
    <source>
        <dbReference type="Proteomes" id="UP000031036"/>
    </source>
</evidence>
<organism evidence="1 2">
    <name type="scientific">Toxocara canis</name>
    <name type="common">Canine roundworm</name>
    <dbReference type="NCBI Taxonomy" id="6265"/>
    <lineage>
        <taxon>Eukaryota</taxon>
        <taxon>Metazoa</taxon>
        <taxon>Ecdysozoa</taxon>
        <taxon>Nematoda</taxon>
        <taxon>Chromadorea</taxon>
        <taxon>Rhabditida</taxon>
        <taxon>Spirurina</taxon>
        <taxon>Ascaridomorpha</taxon>
        <taxon>Ascaridoidea</taxon>
        <taxon>Toxocaridae</taxon>
        <taxon>Toxocara</taxon>
    </lineage>
</organism>
<dbReference type="AlphaFoldDB" id="A0A0B2VS43"/>
<feature type="non-terminal residue" evidence="1">
    <location>
        <position position="142"/>
    </location>
</feature>
<dbReference type="EMBL" id="JPKZ01001136">
    <property type="protein sequence ID" value="KHN83805.1"/>
    <property type="molecule type" value="Genomic_DNA"/>
</dbReference>
<protein>
    <submittedName>
        <fullName evidence="1">Uncharacterized protein</fullName>
    </submittedName>
</protein>
<name>A0A0B2VS43_TOXCA</name>
<keyword evidence="2" id="KW-1185">Reference proteome</keyword>
<sequence>MKCHRRCRCIQQWERSSPITLISGWIRKSQISCESRSHFSSKELQLNREGSIRPYLRRAEVPPISPRASLYAEGGYFMLNRYYPSSEARKEYSLTVPTIFNDGSRRYSTTTSLSNTSTQRISDKPTRYLVSSRHNRWWGKTM</sequence>
<accession>A0A0B2VS43</accession>